<dbReference type="Gene3D" id="2.90.10.10">
    <property type="entry name" value="Bulb-type lectin domain"/>
    <property type="match status" value="1"/>
</dbReference>
<evidence type="ECO:0000256" key="16">
    <source>
        <dbReference type="PROSITE-ProRule" id="PRU10141"/>
    </source>
</evidence>
<dbReference type="SMART" id="SM00473">
    <property type="entry name" value="PAN_AP"/>
    <property type="match status" value="1"/>
</dbReference>
<dbReference type="Pfam" id="PF01453">
    <property type="entry name" value="B_lectin"/>
    <property type="match status" value="1"/>
</dbReference>
<feature type="domain" description="Apple" evidence="21">
    <location>
        <begin position="347"/>
        <end position="432"/>
    </location>
</feature>
<feature type="binding site" evidence="16">
    <location>
        <position position="540"/>
    </location>
    <ligand>
        <name>ATP</name>
        <dbReference type="ChEBI" id="CHEBI:30616"/>
    </ligand>
</feature>
<keyword evidence="23" id="KW-1185">Reference proteome</keyword>
<dbReference type="SMART" id="SM00108">
    <property type="entry name" value="B_lectin"/>
    <property type="match status" value="1"/>
</dbReference>
<dbReference type="Gene3D" id="3.30.200.20">
    <property type="entry name" value="Phosphorylase Kinase, domain 1"/>
    <property type="match status" value="1"/>
</dbReference>
<dbReference type="Pfam" id="PF00954">
    <property type="entry name" value="S_locus_glycop"/>
    <property type="match status" value="1"/>
</dbReference>
<keyword evidence="8 15" id="KW-0418">Kinase</keyword>
<feature type="domain" description="Protein kinase" evidence="19">
    <location>
        <begin position="512"/>
        <end position="789"/>
    </location>
</feature>
<keyword evidence="17" id="KW-1133">Transmembrane helix</keyword>
<proteinExistence type="inferred from homology"/>
<reference evidence="22" key="2">
    <citation type="submission" date="2021-12" db="EMBL/GenBank/DDBJ databases">
        <title>Resequencing data analysis of finger millet.</title>
        <authorList>
            <person name="Hatakeyama M."/>
            <person name="Aluri S."/>
            <person name="Balachadran M.T."/>
            <person name="Sivarajan S.R."/>
            <person name="Poveda L."/>
            <person name="Shimizu-Inatsugi R."/>
            <person name="Schlapbach R."/>
            <person name="Sreeman S.M."/>
            <person name="Shimizu K.K."/>
        </authorList>
    </citation>
    <scope>NUCLEOTIDE SEQUENCE</scope>
</reference>
<dbReference type="GO" id="GO:0005886">
    <property type="term" value="C:plasma membrane"/>
    <property type="evidence" value="ECO:0007669"/>
    <property type="project" value="UniProtKB-SubCell"/>
</dbReference>
<keyword evidence="2" id="KW-1003">Cell membrane</keyword>
<evidence type="ECO:0000256" key="1">
    <source>
        <dbReference type="ARBA" id="ARBA00004251"/>
    </source>
</evidence>
<dbReference type="Pfam" id="PF07714">
    <property type="entry name" value="PK_Tyr_Ser-Thr"/>
    <property type="match status" value="1"/>
</dbReference>
<evidence type="ECO:0000256" key="13">
    <source>
        <dbReference type="ARBA" id="ARBA00047899"/>
    </source>
</evidence>
<evidence type="ECO:0000256" key="8">
    <source>
        <dbReference type="ARBA" id="ARBA00022777"/>
    </source>
</evidence>
<evidence type="ECO:0000313" key="23">
    <source>
        <dbReference type="Proteomes" id="UP001054889"/>
    </source>
</evidence>
<evidence type="ECO:0000256" key="14">
    <source>
        <dbReference type="ARBA" id="ARBA00048679"/>
    </source>
</evidence>
<evidence type="ECO:0000256" key="15">
    <source>
        <dbReference type="PIRNR" id="PIRNR000641"/>
    </source>
</evidence>
<comment type="similarity">
    <text evidence="15">Belongs to the protein kinase superfamily. Ser/Thr protein kinase family.</text>
</comment>
<dbReference type="GO" id="GO:0004674">
    <property type="term" value="F:protein serine/threonine kinase activity"/>
    <property type="evidence" value="ECO:0007669"/>
    <property type="project" value="UniProtKB-KW"/>
</dbReference>
<dbReference type="InterPro" id="IPR024171">
    <property type="entry name" value="SRK-like_kinase"/>
</dbReference>
<gene>
    <name evidence="22" type="primary">gb16434</name>
    <name evidence="22" type="ORF">PR202_gb16434</name>
</gene>
<keyword evidence="7 15" id="KW-0547">Nucleotide-binding</keyword>
<dbReference type="CDD" id="cd00028">
    <property type="entry name" value="B_lectin"/>
    <property type="match status" value="1"/>
</dbReference>
<dbReference type="Pfam" id="PF08276">
    <property type="entry name" value="PAN_2"/>
    <property type="match status" value="1"/>
</dbReference>
<evidence type="ECO:0000256" key="5">
    <source>
        <dbReference type="ARBA" id="ARBA00022679"/>
    </source>
</evidence>
<evidence type="ECO:0000259" key="20">
    <source>
        <dbReference type="PROSITE" id="PS50927"/>
    </source>
</evidence>
<comment type="catalytic activity">
    <reaction evidence="14 15">
        <text>L-seryl-[protein] + ATP = O-phospho-L-seryl-[protein] + ADP + H(+)</text>
        <dbReference type="Rhea" id="RHEA:17989"/>
        <dbReference type="Rhea" id="RHEA-COMP:9863"/>
        <dbReference type="Rhea" id="RHEA-COMP:11604"/>
        <dbReference type="ChEBI" id="CHEBI:15378"/>
        <dbReference type="ChEBI" id="CHEBI:29999"/>
        <dbReference type="ChEBI" id="CHEBI:30616"/>
        <dbReference type="ChEBI" id="CHEBI:83421"/>
        <dbReference type="ChEBI" id="CHEBI:456216"/>
        <dbReference type="EC" id="2.7.11.1"/>
    </reaction>
</comment>
<dbReference type="CDD" id="cd14066">
    <property type="entry name" value="STKc_IRAK"/>
    <property type="match status" value="1"/>
</dbReference>
<evidence type="ECO:0000256" key="3">
    <source>
        <dbReference type="ARBA" id="ARBA00022527"/>
    </source>
</evidence>
<dbReference type="PIRSF" id="PIRSF000641">
    <property type="entry name" value="SRK"/>
    <property type="match status" value="1"/>
</dbReference>
<evidence type="ECO:0000256" key="4">
    <source>
        <dbReference type="ARBA" id="ARBA00022536"/>
    </source>
</evidence>
<evidence type="ECO:0000256" key="17">
    <source>
        <dbReference type="SAM" id="Phobius"/>
    </source>
</evidence>
<dbReference type="InterPro" id="IPR011009">
    <property type="entry name" value="Kinase-like_dom_sf"/>
</dbReference>
<keyword evidence="4" id="KW-0245">EGF-like domain</keyword>
<sequence>MSFLSIHGIILLAFTLSSLTPFCVSDSRLLPNKPLTVGSKLLSDDGTFALGFFSPSNSIKTHYYVGIWYNNIPEDNVVWVANRDTPITDPSSTTLALANGSNLVVSNTKGQLIWVANINATRNFSSETIGGEEAILDNSGNFILRASNGVILWQSFDYPTDTLLPGMKLRVTHKSHALQRLISWKDPQDPSPGIYSYGADPKEFLQRFIWNGSRPYRRSPVWNNYLVVGSYLDIIKSTIYMTVRRVDNEIFMSFGIPGDSSTTKIKMDYTGKIKILVWNNSNMLEWNMLQAEPNHECSTYGYCGPFGYCDSTEPIATCKCLDGFKPINYKDDDRFSRGCHRKDALRCDQENTFLTLMNMKIPDTFLYVKNKSFDECTAECTNNCSCTAYAYANMSSTAINGDDTRCLLWMGDLIDTEKLIGQGENLYIRVNELSDKNRRNMILKITLPIIISSLLILICVWLVWIYKCQAKQRNKKIWKNLLSGSLSSSNELGDGNIPFLTYQEILLATNNFCSSNMLGHGGFGNVYKGTFNYGKKIAVKRLSECSGQGILEFKNEVILIAKLQHRNLVKLLGFCIHGDEKLLIYEYLPNTSLDAFLFNSVKKPLLDWSVRFKIILGIARGLLYLHQDSRLNIIHRDLKASNILLDEEMSPKISDFGMARIFDRNQQQGNTNRVVGTYGYMSPEYALKGVFSVKSDVYSFGVLVLEIISGSRISSVDISEDFPNLIAFAWSLWKDGNTKNFIDSSIVESCILDEASQCIHIGLLCVQDNPNARPLMSIGCIYSGERLYITSTSRTTYIFCREELWNL</sequence>
<accession>A0AAV5F0B7</accession>
<dbReference type="InterPro" id="IPR017441">
    <property type="entry name" value="Protein_kinase_ATP_BS"/>
</dbReference>
<dbReference type="InterPro" id="IPR001480">
    <property type="entry name" value="Bulb-type_lectin_dom"/>
</dbReference>
<feature type="chain" id="PRO_5043360649" description="Receptor-like serine/threonine-protein kinase" evidence="18">
    <location>
        <begin position="26"/>
        <end position="807"/>
    </location>
</feature>
<keyword evidence="3 15" id="KW-0723">Serine/threonine-protein kinase</keyword>
<keyword evidence="17" id="KW-0472">Membrane</keyword>
<dbReference type="CDD" id="cd01098">
    <property type="entry name" value="PAN_AP_plant"/>
    <property type="match status" value="1"/>
</dbReference>
<evidence type="ECO:0000256" key="9">
    <source>
        <dbReference type="ARBA" id="ARBA00022840"/>
    </source>
</evidence>
<reference evidence="22" key="1">
    <citation type="journal article" date="2018" name="DNA Res.">
        <title>Multiple hybrid de novo genome assembly of finger millet, an orphan allotetraploid crop.</title>
        <authorList>
            <person name="Hatakeyama M."/>
            <person name="Aluri S."/>
            <person name="Balachadran M.T."/>
            <person name="Sivarajan S.R."/>
            <person name="Patrignani A."/>
            <person name="Gruter S."/>
            <person name="Poveda L."/>
            <person name="Shimizu-Inatsugi R."/>
            <person name="Baeten J."/>
            <person name="Francoijs K.J."/>
            <person name="Nataraja K.N."/>
            <person name="Reddy Y.A.N."/>
            <person name="Phadnis S."/>
            <person name="Ravikumar R.L."/>
            <person name="Schlapbach R."/>
            <person name="Sreeman S.M."/>
            <person name="Shimizu K.K."/>
        </authorList>
    </citation>
    <scope>NUCLEOTIDE SEQUENCE</scope>
</reference>
<dbReference type="PANTHER" id="PTHR27002:SF454">
    <property type="entry name" value="RECEPTOR-LIKE SERINE_THREONINE-PROTEIN KINASE"/>
    <property type="match status" value="1"/>
</dbReference>
<keyword evidence="9 15" id="KW-0067">ATP-binding</keyword>
<dbReference type="GO" id="GO:0051707">
    <property type="term" value="P:response to other organism"/>
    <property type="evidence" value="ECO:0007669"/>
    <property type="project" value="UniProtKB-ARBA"/>
</dbReference>
<evidence type="ECO:0000256" key="12">
    <source>
        <dbReference type="ARBA" id="ARBA00023180"/>
    </source>
</evidence>
<evidence type="ECO:0000256" key="6">
    <source>
        <dbReference type="ARBA" id="ARBA00022729"/>
    </source>
</evidence>
<keyword evidence="17" id="KW-0812">Transmembrane</keyword>
<keyword evidence="6 18" id="KW-0732">Signal</keyword>
<dbReference type="SUPFAM" id="SSF56112">
    <property type="entry name" value="Protein kinase-like (PK-like)"/>
    <property type="match status" value="1"/>
</dbReference>
<dbReference type="GO" id="GO:0048544">
    <property type="term" value="P:recognition of pollen"/>
    <property type="evidence" value="ECO:0007669"/>
    <property type="project" value="InterPro"/>
</dbReference>
<keyword evidence="12" id="KW-0325">Glycoprotein</keyword>
<dbReference type="InterPro" id="IPR000858">
    <property type="entry name" value="S_locus_glycoprot_dom"/>
</dbReference>
<dbReference type="Gene3D" id="1.10.510.10">
    <property type="entry name" value="Transferase(Phosphotransferase) domain 1"/>
    <property type="match status" value="1"/>
</dbReference>
<dbReference type="PROSITE" id="PS50948">
    <property type="entry name" value="PAN"/>
    <property type="match status" value="1"/>
</dbReference>
<evidence type="ECO:0000256" key="10">
    <source>
        <dbReference type="ARBA" id="ARBA00023157"/>
    </source>
</evidence>
<feature type="domain" description="Bulb-type lectin" evidence="20">
    <location>
        <begin position="26"/>
        <end position="157"/>
    </location>
</feature>
<name>A0AAV5F0B7_ELECO</name>
<dbReference type="InterPro" id="IPR000719">
    <property type="entry name" value="Prot_kinase_dom"/>
</dbReference>
<dbReference type="GO" id="GO:0005524">
    <property type="term" value="F:ATP binding"/>
    <property type="evidence" value="ECO:0007669"/>
    <property type="project" value="UniProtKB-UniRule"/>
</dbReference>
<comment type="catalytic activity">
    <reaction evidence="13 15">
        <text>L-threonyl-[protein] + ATP = O-phospho-L-threonyl-[protein] + ADP + H(+)</text>
        <dbReference type="Rhea" id="RHEA:46608"/>
        <dbReference type="Rhea" id="RHEA-COMP:11060"/>
        <dbReference type="Rhea" id="RHEA-COMP:11605"/>
        <dbReference type="ChEBI" id="CHEBI:15378"/>
        <dbReference type="ChEBI" id="CHEBI:30013"/>
        <dbReference type="ChEBI" id="CHEBI:30616"/>
        <dbReference type="ChEBI" id="CHEBI:61977"/>
        <dbReference type="ChEBI" id="CHEBI:456216"/>
        <dbReference type="EC" id="2.7.11.1"/>
    </reaction>
</comment>
<evidence type="ECO:0000313" key="22">
    <source>
        <dbReference type="EMBL" id="GJN28324.1"/>
    </source>
</evidence>
<dbReference type="SUPFAM" id="SSF51110">
    <property type="entry name" value="alpha-D-mannose-specific plant lectins"/>
    <property type="match status" value="1"/>
</dbReference>
<dbReference type="InterPro" id="IPR036426">
    <property type="entry name" value="Bulb-type_lectin_dom_sf"/>
</dbReference>
<dbReference type="FunFam" id="1.10.510.10:FF:000060">
    <property type="entry name" value="G-type lectin S-receptor-like serine/threonine-protein kinase"/>
    <property type="match status" value="1"/>
</dbReference>
<dbReference type="Proteomes" id="UP001054889">
    <property type="component" value="Unassembled WGS sequence"/>
</dbReference>
<keyword evidence="10" id="KW-1015">Disulfide bond</keyword>
<feature type="transmembrane region" description="Helical" evidence="17">
    <location>
        <begin position="445"/>
        <end position="466"/>
    </location>
</feature>
<dbReference type="InterPro" id="IPR008271">
    <property type="entry name" value="Ser/Thr_kinase_AS"/>
</dbReference>
<protein>
    <recommendedName>
        <fullName evidence="15">Receptor-like serine/threonine-protein kinase</fullName>
        <ecNumber evidence="15">2.7.11.1</ecNumber>
    </recommendedName>
</protein>
<dbReference type="InterPro" id="IPR001245">
    <property type="entry name" value="Ser-Thr/Tyr_kinase_cat_dom"/>
</dbReference>
<dbReference type="EC" id="2.7.11.1" evidence="15"/>
<dbReference type="PROSITE" id="PS50927">
    <property type="entry name" value="BULB_LECTIN"/>
    <property type="match status" value="1"/>
</dbReference>
<dbReference type="PANTHER" id="PTHR27002">
    <property type="entry name" value="RECEPTOR-LIKE SERINE/THREONINE-PROTEIN KINASE SD1-8"/>
    <property type="match status" value="1"/>
</dbReference>
<evidence type="ECO:0000256" key="2">
    <source>
        <dbReference type="ARBA" id="ARBA00022475"/>
    </source>
</evidence>
<comment type="caution">
    <text evidence="22">The sequence shown here is derived from an EMBL/GenBank/DDBJ whole genome shotgun (WGS) entry which is preliminary data.</text>
</comment>
<dbReference type="FunFam" id="3.30.200.20:FF:001238">
    <property type="entry name" value="Os08g0179000 protein"/>
    <property type="match status" value="1"/>
</dbReference>
<dbReference type="EMBL" id="BQKI01000080">
    <property type="protein sequence ID" value="GJN28324.1"/>
    <property type="molecule type" value="Genomic_DNA"/>
</dbReference>
<dbReference type="PROSITE" id="PS50011">
    <property type="entry name" value="PROTEIN_KINASE_DOM"/>
    <property type="match status" value="1"/>
</dbReference>
<organism evidence="22 23">
    <name type="scientific">Eleusine coracana subsp. coracana</name>
    <dbReference type="NCBI Taxonomy" id="191504"/>
    <lineage>
        <taxon>Eukaryota</taxon>
        <taxon>Viridiplantae</taxon>
        <taxon>Streptophyta</taxon>
        <taxon>Embryophyta</taxon>
        <taxon>Tracheophyta</taxon>
        <taxon>Spermatophyta</taxon>
        <taxon>Magnoliopsida</taxon>
        <taxon>Liliopsida</taxon>
        <taxon>Poales</taxon>
        <taxon>Poaceae</taxon>
        <taxon>PACMAD clade</taxon>
        <taxon>Chloridoideae</taxon>
        <taxon>Cynodonteae</taxon>
        <taxon>Eleusininae</taxon>
        <taxon>Eleusine</taxon>
    </lineage>
</organism>
<evidence type="ECO:0000256" key="7">
    <source>
        <dbReference type="ARBA" id="ARBA00022741"/>
    </source>
</evidence>
<dbReference type="SMART" id="SM00220">
    <property type="entry name" value="S_TKc"/>
    <property type="match status" value="1"/>
</dbReference>
<comment type="subcellular location">
    <subcellularLocation>
        <location evidence="1">Cell membrane</location>
        <topology evidence="1">Single-pass type I membrane protein</topology>
    </subcellularLocation>
</comment>
<dbReference type="PROSITE" id="PS00107">
    <property type="entry name" value="PROTEIN_KINASE_ATP"/>
    <property type="match status" value="1"/>
</dbReference>
<dbReference type="AlphaFoldDB" id="A0AAV5F0B7"/>
<evidence type="ECO:0000259" key="21">
    <source>
        <dbReference type="PROSITE" id="PS50948"/>
    </source>
</evidence>
<feature type="signal peptide" evidence="18">
    <location>
        <begin position="1"/>
        <end position="25"/>
    </location>
</feature>
<evidence type="ECO:0000259" key="19">
    <source>
        <dbReference type="PROSITE" id="PS50011"/>
    </source>
</evidence>
<evidence type="ECO:0000256" key="11">
    <source>
        <dbReference type="ARBA" id="ARBA00023170"/>
    </source>
</evidence>
<keyword evidence="5 15" id="KW-0808">Transferase</keyword>
<keyword evidence="11" id="KW-0675">Receptor</keyword>
<evidence type="ECO:0000256" key="18">
    <source>
        <dbReference type="SAM" id="SignalP"/>
    </source>
</evidence>
<dbReference type="InterPro" id="IPR003609">
    <property type="entry name" value="Pan_app"/>
</dbReference>
<dbReference type="PROSITE" id="PS00108">
    <property type="entry name" value="PROTEIN_KINASE_ST"/>
    <property type="match status" value="1"/>
</dbReference>